<accession>A0A0A9BP69</accession>
<dbReference type="EMBL" id="GBRH01232151">
    <property type="protein sequence ID" value="JAD65744.1"/>
    <property type="molecule type" value="Transcribed_RNA"/>
</dbReference>
<name>A0A0A9BP69_ARUDO</name>
<reference evidence="1" key="1">
    <citation type="submission" date="2014-09" db="EMBL/GenBank/DDBJ databases">
        <authorList>
            <person name="Magalhaes I.L.F."/>
            <person name="Oliveira U."/>
            <person name="Santos F.R."/>
            <person name="Vidigal T.H.D.A."/>
            <person name="Brescovit A.D."/>
            <person name="Santos A.J."/>
        </authorList>
    </citation>
    <scope>NUCLEOTIDE SEQUENCE</scope>
    <source>
        <tissue evidence="1">Shoot tissue taken approximately 20 cm above the soil surface</tissue>
    </source>
</reference>
<reference evidence="1" key="2">
    <citation type="journal article" date="2015" name="Data Brief">
        <title>Shoot transcriptome of the giant reed, Arundo donax.</title>
        <authorList>
            <person name="Barrero R.A."/>
            <person name="Guerrero F.D."/>
            <person name="Moolhuijzen P."/>
            <person name="Goolsby J.A."/>
            <person name="Tidwell J."/>
            <person name="Bellgard S.E."/>
            <person name="Bellgard M.I."/>
        </authorList>
    </citation>
    <scope>NUCLEOTIDE SEQUENCE</scope>
    <source>
        <tissue evidence="1">Shoot tissue taken approximately 20 cm above the soil surface</tissue>
    </source>
</reference>
<evidence type="ECO:0000313" key="1">
    <source>
        <dbReference type="EMBL" id="JAD65744.1"/>
    </source>
</evidence>
<organism evidence="1">
    <name type="scientific">Arundo donax</name>
    <name type="common">Giant reed</name>
    <name type="synonym">Donax arundinaceus</name>
    <dbReference type="NCBI Taxonomy" id="35708"/>
    <lineage>
        <taxon>Eukaryota</taxon>
        <taxon>Viridiplantae</taxon>
        <taxon>Streptophyta</taxon>
        <taxon>Embryophyta</taxon>
        <taxon>Tracheophyta</taxon>
        <taxon>Spermatophyta</taxon>
        <taxon>Magnoliopsida</taxon>
        <taxon>Liliopsida</taxon>
        <taxon>Poales</taxon>
        <taxon>Poaceae</taxon>
        <taxon>PACMAD clade</taxon>
        <taxon>Arundinoideae</taxon>
        <taxon>Arundineae</taxon>
        <taxon>Arundo</taxon>
    </lineage>
</organism>
<proteinExistence type="predicted"/>
<protein>
    <submittedName>
        <fullName evidence="1">Uncharacterized protein</fullName>
    </submittedName>
</protein>
<sequence length="29" mass="3249">MSGYSSSYEKGHILKTAKFKHLNGQVHLS</sequence>
<dbReference type="AlphaFoldDB" id="A0A0A9BP69"/>